<proteinExistence type="predicted"/>
<dbReference type="PROSITE" id="PS01124">
    <property type="entry name" value="HTH_ARAC_FAMILY_2"/>
    <property type="match status" value="1"/>
</dbReference>
<dbReference type="GO" id="GO:0043565">
    <property type="term" value="F:sequence-specific DNA binding"/>
    <property type="evidence" value="ECO:0007669"/>
    <property type="project" value="InterPro"/>
</dbReference>
<comment type="caution">
    <text evidence="5">The sequence shown here is derived from an EMBL/GenBank/DDBJ whole genome shotgun (WGS) entry which is preliminary data.</text>
</comment>
<reference evidence="5 6" key="1">
    <citation type="submission" date="2013-02" db="EMBL/GenBank/DDBJ databases">
        <title>The Genome Sequence of Enterococcus pallens BAA-351.</title>
        <authorList>
            <consortium name="The Broad Institute Genome Sequencing Platform"/>
            <consortium name="The Broad Institute Genome Sequencing Center for Infectious Disease"/>
            <person name="Earl A.M."/>
            <person name="Gilmore M.S."/>
            <person name="Lebreton F."/>
            <person name="Walker B."/>
            <person name="Young S.K."/>
            <person name="Zeng Q."/>
            <person name="Gargeya S."/>
            <person name="Fitzgerald M."/>
            <person name="Haas B."/>
            <person name="Abouelleil A."/>
            <person name="Alvarado L."/>
            <person name="Arachchi H.M."/>
            <person name="Berlin A.M."/>
            <person name="Chapman S.B."/>
            <person name="Dewar J."/>
            <person name="Goldberg J."/>
            <person name="Griggs A."/>
            <person name="Gujja S."/>
            <person name="Hansen M."/>
            <person name="Howarth C."/>
            <person name="Imamovic A."/>
            <person name="Larimer J."/>
            <person name="McCowan C."/>
            <person name="Murphy C."/>
            <person name="Neiman D."/>
            <person name="Pearson M."/>
            <person name="Priest M."/>
            <person name="Roberts A."/>
            <person name="Saif S."/>
            <person name="Shea T."/>
            <person name="Sisk P."/>
            <person name="Sykes S."/>
            <person name="Wortman J."/>
            <person name="Nusbaum C."/>
            <person name="Birren B."/>
        </authorList>
    </citation>
    <scope>NUCLEOTIDE SEQUENCE [LARGE SCALE GENOMIC DNA]</scope>
    <source>
        <strain evidence="5 6">ATCC BAA-351</strain>
    </source>
</reference>
<dbReference type="GO" id="GO:0003700">
    <property type="term" value="F:DNA-binding transcription factor activity"/>
    <property type="evidence" value="ECO:0007669"/>
    <property type="project" value="InterPro"/>
</dbReference>
<evidence type="ECO:0000256" key="2">
    <source>
        <dbReference type="ARBA" id="ARBA00023125"/>
    </source>
</evidence>
<dbReference type="PATRIC" id="fig|1158607.3.peg.634"/>
<evidence type="ECO:0000259" key="4">
    <source>
        <dbReference type="PROSITE" id="PS01124"/>
    </source>
</evidence>
<dbReference type="Proteomes" id="UP000013782">
    <property type="component" value="Unassembled WGS sequence"/>
</dbReference>
<organism evidence="5 6">
    <name type="scientific">Enterococcus pallens ATCC BAA-351</name>
    <dbReference type="NCBI Taxonomy" id="1158607"/>
    <lineage>
        <taxon>Bacteria</taxon>
        <taxon>Bacillati</taxon>
        <taxon>Bacillota</taxon>
        <taxon>Bacilli</taxon>
        <taxon>Lactobacillales</taxon>
        <taxon>Enterococcaceae</taxon>
        <taxon>Enterococcus</taxon>
    </lineage>
</organism>
<dbReference type="PANTHER" id="PTHR46796">
    <property type="entry name" value="HTH-TYPE TRANSCRIPTIONAL ACTIVATOR RHAS-RELATED"/>
    <property type="match status" value="1"/>
</dbReference>
<gene>
    <name evidence="5" type="ORF">UAU_00630</name>
</gene>
<keyword evidence="1" id="KW-0805">Transcription regulation</keyword>
<accession>R2SZ03</accession>
<dbReference type="eggNOG" id="COG2207">
    <property type="taxonomic scope" value="Bacteria"/>
</dbReference>
<feature type="domain" description="HTH araC/xylS-type" evidence="4">
    <location>
        <begin position="160"/>
        <end position="256"/>
    </location>
</feature>
<dbReference type="Pfam" id="PF12833">
    <property type="entry name" value="HTH_18"/>
    <property type="match status" value="1"/>
</dbReference>
<dbReference type="InterPro" id="IPR018060">
    <property type="entry name" value="HTH_AraC"/>
</dbReference>
<dbReference type="STRING" id="160454.RV10_GL004565"/>
<evidence type="ECO:0000256" key="1">
    <source>
        <dbReference type="ARBA" id="ARBA00023015"/>
    </source>
</evidence>
<keyword evidence="6" id="KW-1185">Reference proteome</keyword>
<dbReference type="Gene3D" id="1.10.10.60">
    <property type="entry name" value="Homeodomain-like"/>
    <property type="match status" value="1"/>
</dbReference>
<dbReference type="InterPro" id="IPR046532">
    <property type="entry name" value="DUF6597"/>
</dbReference>
<dbReference type="AlphaFoldDB" id="R2SZ03"/>
<dbReference type="EMBL" id="AJAQ01000001">
    <property type="protein sequence ID" value="EOH97961.1"/>
    <property type="molecule type" value="Genomic_DNA"/>
</dbReference>
<dbReference type="RefSeq" id="WP_010755692.1">
    <property type="nucleotide sequence ID" value="NZ_ASWD01000002.1"/>
</dbReference>
<dbReference type="Pfam" id="PF20240">
    <property type="entry name" value="DUF6597"/>
    <property type="match status" value="1"/>
</dbReference>
<dbReference type="InterPro" id="IPR050204">
    <property type="entry name" value="AraC_XylS_family_regulators"/>
</dbReference>
<dbReference type="SMART" id="SM00342">
    <property type="entry name" value="HTH_ARAC"/>
    <property type="match status" value="1"/>
</dbReference>
<evidence type="ECO:0000313" key="6">
    <source>
        <dbReference type="Proteomes" id="UP000013782"/>
    </source>
</evidence>
<evidence type="ECO:0000256" key="3">
    <source>
        <dbReference type="ARBA" id="ARBA00023163"/>
    </source>
</evidence>
<keyword evidence="3" id="KW-0804">Transcription</keyword>
<keyword evidence="2" id="KW-0238">DNA-binding</keyword>
<evidence type="ECO:0000313" key="5">
    <source>
        <dbReference type="EMBL" id="EOH97961.1"/>
    </source>
</evidence>
<dbReference type="PANTHER" id="PTHR46796:SF13">
    <property type="entry name" value="HTH-TYPE TRANSCRIPTIONAL ACTIVATOR RHAS"/>
    <property type="match status" value="1"/>
</dbReference>
<name>R2SZ03_9ENTE</name>
<sequence>MLKPAGYYPVQIPNLLSKAFRQSVDYQEEVIEPLSEFVICVWQMLPRIAEARHLENIIIADGCIDLVVAFDQQQIGFSGTRETDFHFPIFSNERFLGLRMKPGAFNQLFQLPAELGMDRFLPIETVDPAFDSDKFFSLPFFAAKDYLIHYWTQLLERKKADTFTHLFDNLNEQLPMTATDLYNQLEMKERSCQRMFQEKYALSPKKVLSILRFQKALQGLMQVDEASTLDYYYDQSHFIQDFKRNIGITPRELIQHYRQ</sequence>
<dbReference type="OrthoDB" id="323290at2"/>
<protein>
    <recommendedName>
        <fullName evidence="4">HTH araC/xylS-type domain-containing protein</fullName>
    </recommendedName>
</protein>
<dbReference type="HOGENOM" id="CLU_066193_4_0_9"/>